<comment type="caution">
    <text evidence="1">The sequence shown here is derived from an EMBL/GenBank/DDBJ whole genome shotgun (WGS) entry which is preliminary data.</text>
</comment>
<sequence length="232" mass="24371">MTESDVLDADNPTRWKLRIRVPDDWVELAGTQTAQEAVGVIRGALDAVDVELPAHDAGLLLDGLLAWRDVWSDRSVLLHGLVYQGKEFRGPTAIDEEIFLNVVGSVRQIDAFDGPLSLLEVIRRVVAAKMGFDLSAAYTEAFETGIGPALGMTVTYSVDARLPGAAAGSAPPAKRDLGLAVVVTAPSDGGPGLVLVGWSSEPQHVRAVGMLLAAMAGPAKIVPVDAQGEEIG</sequence>
<organism evidence="1 3">
    <name type="scientific">Isoptericola luteus</name>
    <dbReference type="NCBI Taxonomy" id="2879484"/>
    <lineage>
        <taxon>Bacteria</taxon>
        <taxon>Bacillati</taxon>
        <taxon>Actinomycetota</taxon>
        <taxon>Actinomycetes</taxon>
        <taxon>Micrococcales</taxon>
        <taxon>Promicromonosporaceae</taxon>
        <taxon>Isoptericola</taxon>
    </lineage>
</organism>
<evidence type="ECO:0000313" key="3">
    <source>
        <dbReference type="Proteomes" id="UP001319870"/>
    </source>
</evidence>
<evidence type="ECO:0000313" key="1">
    <source>
        <dbReference type="EMBL" id="MCA5891734.1"/>
    </source>
</evidence>
<name>A0ABS7Z9L5_9MICO</name>
<accession>A0ABS7Z9L5</accession>
<reference evidence="1 3" key="1">
    <citation type="submission" date="2021-09" db="EMBL/GenBank/DDBJ databases">
        <title>Isoptericola luteus sp. nov., a novel bacterium isolated from Harbin, the capital city of Heilongjiang province.</title>
        <authorList>
            <person name="Li J."/>
        </authorList>
    </citation>
    <scope>NUCLEOTIDE SEQUENCE [LARGE SCALE GENOMIC DNA]</scope>
    <source>
        <strain evidence="1 3">NEAU-Y5</strain>
    </source>
</reference>
<dbReference type="RefSeq" id="WP_225563469.1">
    <property type="nucleotide sequence ID" value="NZ_JAIXCQ010000001.1"/>
</dbReference>
<dbReference type="EMBL" id="JAIXCQ010000011">
    <property type="protein sequence ID" value="MCA5894567.1"/>
    <property type="molecule type" value="Genomic_DNA"/>
</dbReference>
<dbReference type="EMBL" id="JAIXCQ010000001">
    <property type="protein sequence ID" value="MCA5891734.1"/>
    <property type="molecule type" value="Genomic_DNA"/>
</dbReference>
<proteinExistence type="predicted"/>
<gene>
    <name evidence="1" type="ORF">LEP48_00015</name>
    <name evidence="2" type="ORF">LEP48_14605</name>
</gene>
<evidence type="ECO:0000313" key="2">
    <source>
        <dbReference type="EMBL" id="MCA5894567.1"/>
    </source>
</evidence>
<dbReference type="Proteomes" id="UP001319870">
    <property type="component" value="Unassembled WGS sequence"/>
</dbReference>
<keyword evidence="3" id="KW-1185">Reference proteome</keyword>
<protein>
    <submittedName>
        <fullName evidence="1">Uncharacterized protein</fullName>
    </submittedName>
</protein>